<dbReference type="AlphaFoldDB" id="A0A0W0SWS4"/>
<dbReference type="STRING" id="1212489.Ldro_1427"/>
<reference evidence="2 3" key="1">
    <citation type="submission" date="2015-11" db="EMBL/GenBank/DDBJ databases">
        <title>Genomic analysis of 38 Legionella species identifies large and diverse effector repertoires.</title>
        <authorList>
            <person name="Burstein D."/>
            <person name="Amaro F."/>
            <person name="Zusman T."/>
            <person name="Lifshitz Z."/>
            <person name="Cohen O."/>
            <person name="Gilbert J.A."/>
            <person name="Pupko T."/>
            <person name="Shuman H.A."/>
            <person name="Segal G."/>
        </authorList>
    </citation>
    <scope>NUCLEOTIDE SEQUENCE [LARGE SCALE GENOMIC DNA]</scope>
    <source>
        <strain evidence="2 3">ATCC 700990</strain>
    </source>
</reference>
<dbReference type="PATRIC" id="fig|1212489.4.peg.1509"/>
<dbReference type="EMBL" id="LNXY01000020">
    <property type="protein sequence ID" value="KTC87808.1"/>
    <property type="molecule type" value="Genomic_DNA"/>
</dbReference>
<dbReference type="InterPro" id="IPR012902">
    <property type="entry name" value="N_methyl_site"/>
</dbReference>
<evidence type="ECO:0000256" key="1">
    <source>
        <dbReference type="SAM" id="Phobius"/>
    </source>
</evidence>
<dbReference type="NCBIfam" id="TIGR02532">
    <property type="entry name" value="IV_pilin_GFxxxE"/>
    <property type="match status" value="1"/>
</dbReference>
<evidence type="ECO:0000313" key="2">
    <source>
        <dbReference type="EMBL" id="KTC87808.1"/>
    </source>
</evidence>
<gene>
    <name evidence="2" type="ORF">Ldro_1427</name>
</gene>
<accession>A0A0W0SWS4</accession>
<protein>
    <recommendedName>
        <fullName evidence="4">Tfp pilus assembly protein PilV</fullName>
    </recommendedName>
</protein>
<keyword evidence="1" id="KW-0812">Transmembrane</keyword>
<sequence length="61" mass="6858">MTNQNGFSLLEVSVSLLLIASSSIVLLHQQWQLSQFLNQVLISSQALVLSDNYNEKRSTSY</sequence>
<keyword evidence="3" id="KW-1185">Reference proteome</keyword>
<keyword evidence="1" id="KW-1133">Transmembrane helix</keyword>
<dbReference type="Pfam" id="PF07963">
    <property type="entry name" value="N_methyl"/>
    <property type="match status" value="1"/>
</dbReference>
<keyword evidence="1" id="KW-0472">Membrane</keyword>
<dbReference type="Proteomes" id="UP000054736">
    <property type="component" value="Unassembled WGS sequence"/>
</dbReference>
<proteinExistence type="predicted"/>
<evidence type="ECO:0008006" key="4">
    <source>
        <dbReference type="Google" id="ProtNLM"/>
    </source>
</evidence>
<comment type="caution">
    <text evidence="2">The sequence shown here is derived from an EMBL/GenBank/DDBJ whole genome shotgun (WGS) entry which is preliminary data.</text>
</comment>
<organism evidence="2 3">
    <name type="scientific">Legionella drozanskii LLAP-1</name>
    <dbReference type="NCBI Taxonomy" id="1212489"/>
    <lineage>
        <taxon>Bacteria</taxon>
        <taxon>Pseudomonadati</taxon>
        <taxon>Pseudomonadota</taxon>
        <taxon>Gammaproteobacteria</taxon>
        <taxon>Legionellales</taxon>
        <taxon>Legionellaceae</taxon>
        <taxon>Legionella</taxon>
    </lineage>
</organism>
<name>A0A0W0SWS4_9GAMM</name>
<feature type="transmembrane region" description="Helical" evidence="1">
    <location>
        <begin position="6"/>
        <end position="27"/>
    </location>
</feature>
<dbReference type="RefSeq" id="WP_058495723.1">
    <property type="nucleotide sequence ID" value="NZ_CAAAIU010000002.1"/>
</dbReference>
<evidence type="ECO:0000313" key="3">
    <source>
        <dbReference type="Proteomes" id="UP000054736"/>
    </source>
</evidence>